<evidence type="ECO:0000256" key="2">
    <source>
        <dbReference type="RuleBase" id="RU362080"/>
    </source>
</evidence>
<dbReference type="Pfam" id="PF02604">
    <property type="entry name" value="PhdYeFM_antitox"/>
    <property type="match status" value="1"/>
</dbReference>
<reference evidence="3 4" key="1">
    <citation type="submission" date="2012-08" db="EMBL/GenBank/DDBJ databases">
        <title>Whole genome shotgun sequence of Kineosphaera limosa NBRC 100340.</title>
        <authorList>
            <person name="Yoshida I."/>
            <person name="Isaki S."/>
            <person name="Hosoyama A."/>
            <person name="Tsuchikane K."/>
            <person name="Katsumata H."/>
            <person name="Ando Y."/>
            <person name="Ohji S."/>
            <person name="Hamada M."/>
            <person name="Tamura T."/>
            <person name="Yamazoe A."/>
            <person name="Yamazaki S."/>
            <person name="Fujita N."/>
        </authorList>
    </citation>
    <scope>NUCLEOTIDE SEQUENCE [LARGE SCALE GENOMIC DNA]</scope>
    <source>
        <strain evidence="3 4">NBRC 100340</strain>
    </source>
</reference>
<organism evidence="3 4">
    <name type="scientific">Kineosphaera limosa NBRC 100340</name>
    <dbReference type="NCBI Taxonomy" id="1184609"/>
    <lineage>
        <taxon>Bacteria</taxon>
        <taxon>Bacillati</taxon>
        <taxon>Actinomycetota</taxon>
        <taxon>Actinomycetes</taxon>
        <taxon>Micrococcales</taxon>
        <taxon>Dermatophilaceae</taxon>
        <taxon>Kineosphaera</taxon>
    </lineage>
</organism>
<dbReference type="eggNOG" id="ENOG50335X1">
    <property type="taxonomic scope" value="Bacteria"/>
</dbReference>
<gene>
    <name evidence="3" type="ORF">KILIM_022_00040</name>
</gene>
<comment type="similarity">
    <text evidence="1 2">Belongs to the phD/YefM antitoxin family.</text>
</comment>
<proteinExistence type="inferred from homology"/>
<dbReference type="AlphaFoldDB" id="K6W8J4"/>
<dbReference type="Gene3D" id="3.40.1620.10">
    <property type="entry name" value="YefM-like domain"/>
    <property type="match status" value="1"/>
</dbReference>
<dbReference type="InterPro" id="IPR006442">
    <property type="entry name" value="Antitoxin_Phd/YefM"/>
</dbReference>
<evidence type="ECO:0000313" key="4">
    <source>
        <dbReference type="Proteomes" id="UP000008366"/>
    </source>
</evidence>
<evidence type="ECO:0000313" key="3">
    <source>
        <dbReference type="EMBL" id="GAB95520.1"/>
    </source>
</evidence>
<dbReference type="NCBIfam" id="TIGR01552">
    <property type="entry name" value="phd_fam"/>
    <property type="match status" value="1"/>
</dbReference>
<comment type="function">
    <text evidence="2">Antitoxin component of a type II toxin-antitoxin (TA) system.</text>
</comment>
<accession>K6W8J4</accession>
<protein>
    <recommendedName>
        <fullName evidence="2">Antitoxin</fullName>
    </recommendedName>
</protein>
<dbReference type="Proteomes" id="UP000008366">
    <property type="component" value="Unassembled WGS sequence"/>
</dbReference>
<dbReference type="STRING" id="1184609.KILIM_022_00040"/>
<dbReference type="EMBL" id="BAHD01000022">
    <property type="protein sequence ID" value="GAB95520.1"/>
    <property type="molecule type" value="Genomic_DNA"/>
</dbReference>
<keyword evidence="4" id="KW-1185">Reference proteome</keyword>
<name>K6W8J4_9MICO</name>
<dbReference type="InterPro" id="IPR036165">
    <property type="entry name" value="YefM-like_sf"/>
</dbReference>
<evidence type="ECO:0000256" key="1">
    <source>
        <dbReference type="ARBA" id="ARBA00009981"/>
    </source>
</evidence>
<sequence length="93" mass="10206">MTEPSTLTGQITTRQLREQLSDVLGRAAYAGERIGITRHGKLSAVVIGVEDLEELEEFEMSQDLAAYRAAKAEDDGERVSAVELRRQLADDAS</sequence>
<comment type="caution">
    <text evidence="3">The sequence shown here is derived from an EMBL/GenBank/DDBJ whole genome shotgun (WGS) entry which is preliminary data.</text>
</comment>
<dbReference type="SUPFAM" id="SSF143120">
    <property type="entry name" value="YefM-like"/>
    <property type="match status" value="1"/>
</dbReference>
<dbReference type="OrthoDB" id="3730588at2"/>
<dbReference type="RefSeq" id="WP_006592052.1">
    <property type="nucleotide sequence ID" value="NZ_BAHD01000022.1"/>
</dbReference>